<feature type="transmembrane region" description="Helical" evidence="1">
    <location>
        <begin position="68"/>
        <end position="91"/>
    </location>
</feature>
<dbReference type="AlphaFoldDB" id="A0A8H3BC53"/>
<accession>A0A8H3BC53</accession>
<dbReference type="EMBL" id="CAJMWV010002055">
    <property type="protein sequence ID" value="CAE6452858.1"/>
    <property type="molecule type" value="Genomic_DNA"/>
</dbReference>
<comment type="caution">
    <text evidence="2">The sequence shown here is derived from an EMBL/GenBank/DDBJ whole genome shotgun (WGS) entry which is preliminary data.</text>
</comment>
<feature type="transmembrane region" description="Helical" evidence="1">
    <location>
        <begin position="34"/>
        <end position="56"/>
    </location>
</feature>
<keyword evidence="1" id="KW-0472">Membrane</keyword>
<name>A0A8H3BC53_9AGAM</name>
<feature type="transmembrane region" description="Helical" evidence="1">
    <location>
        <begin position="205"/>
        <end position="233"/>
    </location>
</feature>
<evidence type="ECO:0000256" key="1">
    <source>
        <dbReference type="SAM" id="Phobius"/>
    </source>
</evidence>
<sequence length="290" mass="32594">MYMVSPLMTKAIDTNTIDIGALWPTFRLDPDQNMASVTCQWFFQAIILLLTQKLLYANLQADKMLTHYVLGINMMCLLHTLIRTVLAFYYIRDTVEADAAAGVSATILPVMITLETMVIQAYFLFRCWNILDKRKWATAPLVVLWVLSGIAGICFAGVSSSRPRMVMGALAAWIALSLLLDITMTIITILYLIRQQREYNAYTPVLVTIWNMLWLAAIPPMIAMITLMFAVYVFNSGSWGTFIYDISSKLFVLSLLVALAGRERAANKLKRATQMELGSVSKDSFGRLSD</sequence>
<feature type="transmembrane region" description="Helical" evidence="1">
    <location>
        <begin position="103"/>
        <end position="125"/>
    </location>
</feature>
<protein>
    <recommendedName>
        <fullName evidence="4">Transmembrane protein</fullName>
    </recommendedName>
</protein>
<gene>
    <name evidence="2" type="ORF">RDB_LOCUS68640</name>
</gene>
<evidence type="ECO:0000313" key="2">
    <source>
        <dbReference type="EMBL" id="CAE6452858.1"/>
    </source>
</evidence>
<feature type="transmembrane region" description="Helical" evidence="1">
    <location>
        <begin position="239"/>
        <end position="261"/>
    </location>
</feature>
<feature type="transmembrane region" description="Helical" evidence="1">
    <location>
        <begin position="137"/>
        <end position="158"/>
    </location>
</feature>
<organism evidence="2 3">
    <name type="scientific">Rhizoctonia solani</name>
    <dbReference type="NCBI Taxonomy" id="456999"/>
    <lineage>
        <taxon>Eukaryota</taxon>
        <taxon>Fungi</taxon>
        <taxon>Dikarya</taxon>
        <taxon>Basidiomycota</taxon>
        <taxon>Agaricomycotina</taxon>
        <taxon>Agaricomycetes</taxon>
        <taxon>Cantharellales</taxon>
        <taxon>Ceratobasidiaceae</taxon>
        <taxon>Rhizoctonia</taxon>
    </lineage>
</organism>
<reference evidence="2" key="1">
    <citation type="submission" date="2021-01" db="EMBL/GenBank/DDBJ databases">
        <authorList>
            <person name="Kaushik A."/>
        </authorList>
    </citation>
    <scope>NUCLEOTIDE SEQUENCE</scope>
    <source>
        <strain evidence="2">AG3-1AP</strain>
    </source>
</reference>
<evidence type="ECO:0008006" key="4">
    <source>
        <dbReference type="Google" id="ProtNLM"/>
    </source>
</evidence>
<proteinExistence type="predicted"/>
<keyword evidence="1" id="KW-0812">Transmembrane</keyword>
<feature type="transmembrane region" description="Helical" evidence="1">
    <location>
        <begin position="170"/>
        <end position="193"/>
    </location>
</feature>
<evidence type="ECO:0000313" key="3">
    <source>
        <dbReference type="Proteomes" id="UP000663831"/>
    </source>
</evidence>
<dbReference type="Proteomes" id="UP000663831">
    <property type="component" value="Unassembled WGS sequence"/>
</dbReference>
<keyword evidence="1" id="KW-1133">Transmembrane helix</keyword>